<dbReference type="PANTHER" id="PTHR13353:SF5">
    <property type="entry name" value="TRANSMEMBRANE PROTEIN 19"/>
    <property type="match status" value="1"/>
</dbReference>
<dbReference type="InterPro" id="IPR002794">
    <property type="entry name" value="DUF92_TMEM19"/>
</dbReference>
<comment type="caution">
    <text evidence="7">The sequence shown here is derived from an EMBL/GenBank/DDBJ whole genome shotgun (WGS) entry which is preliminary data.</text>
</comment>
<name>A0AAV9WXS0_9PEZI</name>
<feature type="transmembrane region" description="Helical" evidence="6">
    <location>
        <begin position="185"/>
        <end position="208"/>
    </location>
</feature>
<keyword evidence="5 6" id="KW-0472">Membrane</keyword>
<organism evidence="7 8">
    <name type="scientific">Orbilia ellipsospora</name>
    <dbReference type="NCBI Taxonomy" id="2528407"/>
    <lineage>
        <taxon>Eukaryota</taxon>
        <taxon>Fungi</taxon>
        <taxon>Dikarya</taxon>
        <taxon>Ascomycota</taxon>
        <taxon>Pezizomycotina</taxon>
        <taxon>Orbiliomycetes</taxon>
        <taxon>Orbiliales</taxon>
        <taxon>Orbiliaceae</taxon>
        <taxon>Orbilia</taxon>
    </lineage>
</organism>
<keyword evidence="3 6" id="KW-0812">Transmembrane</keyword>
<dbReference type="PANTHER" id="PTHR13353">
    <property type="entry name" value="TRANSMEMBRANE PROTEIN 19"/>
    <property type="match status" value="1"/>
</dbReference>
<dbReference type="AlphaFoldDB" id="A0AAV9WXS0"/>
<evidence type="ECO:0000256" key="5">
    <source>
        <dbReference type="ARBA" id="ARBA00023136"/>
    </source>
</evidence>
<evidence type="ECO:0000256" key="6">
    <source>
        <dbReference type="SAM" id="Phobius"/>
    </source>
</evidence>
<evidence type="ECO:0000313" key="8">
    <source>
        <dbReference type="Proteomes" id="UP001365542"/>
    </source>
</evidence>
<protein>
    <recommendedName>
        <fullName evidence="9">DUF92 domain-containing protein</fullName>
    </recommendedName>
</protein>
<dbReference type="Proteomes" id="UP001365542">
    <property type="component" value="Unassembled WGS sequence"/>
</dbReference>
<evidence type="ECO:0000256" key="4">
    <source>
        <dbReference type="ARBA" id="ARBA00022989"/>
    </source>
</evidence>
<feature type="transmembrane region" description="Helical" evidence="6">
    <location>
        <begin position="220"/>
        <end position="240"/>
    </location>
</feature>
<keyword evidence="4 6" id="KW-1133">Transmembrane helix</keyword>
<dbReference type="GO" id="GO:0016020">
    <property type="term" value="C:membrane"/>
    <property type="evidence" value="ECO:0007669"/>
    <property type="project" value="UniProtKB-SubCell"/>
</dbReference>
<dbReference type="EMBL" id="JAVHJO010000014">
    <property type="protein sequence ID" value="KAK6529002.1"/>
    <property type="molecule type" value="Genomic_DNA"/>
</dbReference>
<evidence type="ECO:0000313" key="7">
    <source>
        <dbReference type="EMBL" id="KAK6529002.1"/>
    </source>
</evidence>
<dbReference type="Pfam" id="PF01940">
    <property type="entry name" value="DUF92"/>
    <property type="match status" value="1"/>
</dbReference>
<evidence type="ECO:0000256" key="2">
    <source>
        <dbReference type="ARBA" id="ARBA00009012"/>
    </source>
</evidence>
<evidence type="ECO:0000256" key="1">
    <source>
        <dbReference type="ARBA" id="ARBA00004141"/>
    </source>
</evidence>
<gene>
    <name evidence="7" type="ORF">TWF694_004225</name>
</gene>
<reference evidence="7 8" key="1">
    <citation type="submission" date="2019-10" db="EMBL/GenBank/DDBJ databases">
        <authorList>
            <person name="Palmer J.M."/>
        </authorList>
    </citation>
    <scope>NUCLEOTIDE SEQUENCE [LARGE SCALE GENOMIC DNA]</scope>
    <source>
        <strain evidence="7 8">TWF694</strain>
    </source>
</reference>
<evidence type="ECO:0000256" key="3">
    <source>
        <dbReference type="ARBA" id="ARBA00022692"/>
    </source>
</evidence>
<feature type="transmembrane region" description="Helical" evidence="6">
    <location>
        <begin position="26"/>
        <end position="57"/>
    </location>
</feature>
<comment type="similarity">
    <text evidence="2">Belongs to the TMEM19 family.</text>
</comment>
<sequence>MHPALSTALTAYASYRAYSHKSLTPAGIFAAIVTAVIHAIHPFSTLTMCLLFGFYFVGNSATKYKHSIKETLTLSSTNSGGGGATTRTHIQVLSNSICASVLILAHYILIRDDITANKEITFSLVRGGGVAGWKDALIVGVMTQYAAVLSDTLSSELGILSRSKPRLIYNPLKSVPPGTNGGVTAAGFISGFFGSVWIAIIAILAVPLSPAHKNDNSFKVTLAGVIVAAGVFGTILDSLLGATLQASVIDVKAGKIVESEGGEKVLIKSGRSPSFGGAARKRVAVRSEGIDATAKTKAVEGGAEGEGSRKVLSGVDLLSNNGVNVLMAGVMAAGGVYWGWWFVQ</sequence>
<keyword evidence="8" id="KW-1185">Reference proteome</keyword>
<accession>A0AAV9WXS0</accession>
<comment type="subcellular location">
    <subcellularLocation>
        <location evidence="1">Membrane</location>
        <topology evidence="1">Multi-pass membrane protein</topology>
    </subcellularLocation>
</comment>
<proteinExistence type="inferred from homology"/>
<feature type="transmembrane region" description="Helical" evidence="6">
    <location>
        <begin position="322"/>
        <end position="343"/>
    </location>
</feature>
<evidence type="ECO:0008006" key="9">
    <source>
        <dbReference type="Google" id="ProtNLM"/>
    </source>
</evidence>